<dbReference type="InterPro" id="IPR001304">
    <property type="entry name" value="C-type_lectin-like"/>
</dbReference>
<dbReference type="Pfam" id="PF00059">
    <property type="entry name" value="Lectin_C"/>
    <property type="match status" value="1"/>
</dbReference>
<evidence type="ECO:0000259" key="1">
    <source>
        <dbReference type="PROSITE" id="PS50041"/>
    </source>
</evidence>
<dbReference type="AlphaFoldDB" id="A0A6P8HEV7"/>
<dbReference type="CDD" id="cd00037">
    <property type="entry name" value="CLECT"/>
    <property type="match status" value="1"/>
</dbReference>
<dbReference type="InterPro" id="IPR016186">
    <property type="entry name" value="C-type_lectin-like/link_sf"/>
</dbReference>
<dbReference type="KEGG" id="aten:116288495"/>
<accession>A0A6P8HEV7</accession>
<protein>
    <submittedName>
        <fullName evidence="3">Aggrecan core protein-like</fullName>
    </submittedName>
</protein>
<dbReference type="OrthoDB" id="5976046at2759"/>
<dbReference type="PROSITE" id="PS50041">
    <property type="entry name" value="C_TYPE_LECTIN_2"/>
    <property type="match status" value="1"/>
</dbReference>
<sequence length="157" mass="18314">METEEKWKFINSKIQGFNKYPNEWYIGLKKEGGEWKWVNEQILSINKWQPEWNSNIEPNGDGECVIMAKNFPPGTQGLFKDLNCKYALMFVCEYRKGNPRCKDGYYPPRCNETNLGNTSVEPTKKTIAAATQLTTTFKKKRKNQSNSYIHRDIVAYL</sequence>
<organism evidence="2 3">
    <name type="scientific">Actinia tenebrosa</name>
    <name type="common">Australian red waratah sea anemone</name>
    <dbReference type="NCBI Taxonomy" id="6105"/>
    <lineage>
        <taxon>Eukaryota</taxon>
        <taxon>Metazoa</taxon>
        <taxon>Cnidaria</taxon>
        <taxon>Anthozoa</taxon>
        <taxon>Hexacorallia</taxon>
        <taxon>Actiniaria</taxon>
        <taxon>Actiniidae</taxon>
        <taxon>Actinia</taxon>
    </lineage>
</organism>
<feature type="domain" description="C-type lectin" evidence="1">
    <location>
        <begin position="1"/>
        <end position="93"/>
    </location>
</feature>
<evidence type="ECO:0000313" key="2">
    <source>
        <dbReference type="Proteomes" id="UP000515163"/>
    </source>
</evidence>
<name>A0A6P8HEV7_ACTTE</name>
<proteinExistence type="predicted"/>
<reference evidence="3" key="1">
    <citation type="submission" date="2025-08" db="UniProtKB">
        <authorList>
            <consortium name="RefSeq"/>
        </authorList>
    </citation>
    <scope>IDENTIFICATION</scope>
    <source>
        <tissue evidence="3">Tentacle</tissue>
    </source>
</reference>
<dbReference type="InterPro" id="IPR016187">
    <property type="entry name" value="CTDL_fold"/>
</dbReference>
<keyword evidence="2" id="KW-1185">Reference proteome</keyword>
<dbReference type="Proteomes" id="UP000515163">
    <property type="component" value="Unplaced"/>
</dbReference>
<gene>
    <name evidence="3" type="primary">LOC116288495</name>
</gene>
<dbReference type="GeneID" id="116288495"/>
<dbReference type="RefSeq" id="XP_031551152.1">
    <property type="nucleotide sequence ID" value="XM_031695292.1"/>
</dbReference>
<dbReference type="InParanoid" id="A0A6P8HEV7"/>
<dbReference type="SUPFAM" id="SSF56436">
    <property type="entry name" value="C-type lectin-like"/>
    <property type="match status" value="1"/>
</dbReference>
<dbReference type="Gene3D" id="3.10.100.10">
    <property type="entry name" value="Mannose-Binding Protein A, subunit A"/>
    <property type="match status" value="1"/>
</dbReference>
<evidence type="ECO:0000313" key="3">
    <source>
        <dbReference type="RefSeq" id="XP_031551152.1"/>
    </source>
</evidence>